<keyword evidence="4" id="KW-1185">Reference proteome</keyword>
<reference evidence="3" key="1">
    <citation type="submission" date="2022-08" db="EMBL/GenBank/DDBJ databases">
        <title>Novel Bdellovibrio Species Isolated from Svalbard: Designation Bdellovibrio svalbardensis.</title>
        <authorList>
            <person name="Mitchell R.J."/>
            <person name="Choi S.Y."/>
        </authorList>
    </citation>
    <scope>NUCLEOTIDE SEQUENCE</scope>
    <source>
        <strain evidence="3">PAP01</strain>
    </source>
</reference>
<feature type="chain" id="PRO_5046233419" evidence="2">
    <location>
        <begin position="28"/>
        <end position="104"/>
    </location>
</feature>
<feature type="region of interest" description="Disordered" evidence="1">
    <location>
        <begin position="26"/>
        <end position="104"/>
    </location>
</feature>
<gene>
    <name evidence="3" type="ORF">NWE73_10905</name>
</gene>
<evidence type="ECO:0000313" key="4">
    <source>
        <dbReference type="Proteomes" id="UP001152321"/>
    </source>
</evidence>
<keyword evidence="2" id="KW-0732">Signal</keyword>
<proteinExistence type="predicted"/>
<evidence type="ECO:0000256" key="1">
    <source>
        <dbReference type="SAM" id="MobiDB-lite"/>
    </source>
</evidence>
<evidence type="ECO:0000256" key="2">
    <source>
        <dbReference type="SAM" id="SignalP"/>
    </source>
</evidence>
<dbReference type="EMBL" id="JANRMI010000003">
    <property type="protein sequence ID" value="MDG0816876.1"/>
    <property type="molecule type" value="Genomic_DNA"/>
</dbReference>
<feature type="signal peptide" evidence="2">
    <location>
        <begin position="1"/>
        <end position="27"/>
    </location>
</feature>
<name>A0ABT6DJC4_9BACT</name>
<evidence type="ECO:0000313" key="3">
    <source>
        <dbReference type="EMBL" id="MDG0816876.1"/>
    </source>
</evidence>
<comment type="caution">
    <text evidence="3">The sequence shown here is derived from an EMBL/GenBank/DDBJ whole genome shotgun (WGS) entry which is preliminary data.</text>
</comment>
<organism evidence="3 4">
    <name type="scientific">Bdellovibrio svalbardensis</name>
    <dbReference type="NCBI Taxonomy" id="2972972"/>
    <lineage>
        <taxon>Bacteria</taxon>
        <taxon>Pseudomonadati</taxon>
        <taxon>Bdellovibrionota</taxon>
        <taxon>Bdellovibrionia</taxon>
        <taxon>Bdellovibrionales</taxon>
        <taxon>Pseudobdellovibrionaceae</taxon>
        <taxon>Bdellovibrio</taxon>
    </lineage>
</organism>
<dbReference type="RefSeq" id="WP_277578353.1">
    <property type="nucleotide sequence ID" value="NZ_JANRMI010000003.1"/>
</dbReference>
<sequence>MKKSDRKIKLVALNSVLMFASAQVAHAMSTPEEIRDTTKSTMSTPKQAPSPKPKEKREIMPPPRKTPKPHNMEPPIAPMTDPQATKKLPPTEPPVPGADPRTDR</sequence>
<accession>A0ABT6DJC4</accession>
<protein>
    <submittedName>
        <fullName evidence="3">Uncharacterized protein</fullName>
    </submittedName>
</protein>
<dbReference type="Proteomes" id="UP001152321">
    <property type="component" value="Unassembled WGS sequence"/>
</dbReference>